<accession>A0A0C2IXE5</accession>
<comment type="caution">
    <text evidence="2">The sequence shown here is derived from an EMBL/GenBank/DDBJ whole genome shotgun (WGS) entry which is preliminary data.</text>
</comment>
<organism evidence="2 3">
    <name type="scientific">Thelohanellus kitauei</name>
    <name type="common">Myxosporean</name>
    <dbReference type="NCBI Taxonomy" id="669202"/>
    <lineage>
        <taxon>Eukaryota</taxon>
        <taxon>Metazoa</taxon>
        <taxon>Cnidaria</taxon>
        <taxon>Myxozoa</taxon>
        <taxon>Myxosporea</taxon>
        <taxon>Bivalvulida</taxon>
        <taxon>Platysporina</taxon>
        <taxon>Myxobolidae</taxon>
        <taxon>Thelohanellus</taxon>
    </lineage>
</organism>
<keyword evidence="3" id="KW-1185">Reference proteome</keyword>
<proteinExistence type="predicted"/>
<dbReference type="AlphaFoldDB" id="A0A0C2IXE5"/>
<feature type="region of interest" description="Disordered" evidence="1">
    <location>
        <begin position="92"/>
        <end position="136"/>
    </location>
</feature>
<evidence type="ECO:0008006" key="4">
    <source>
        <dbReference type="Google" id="ProtNLM"/>
    </source>
</evidence>
<dbReference type="Gene3D" id="2.30.30.850">
    <property type="match status" value="1"/>
</dbReference>
<name>A0A0C2IXE5_THEKT</name>
<dbReference type="Proteomes" id="UP000031668">
    <property type="component" value="Unassembled WGS sequence"/>
</dbReference>
<dbReference type="EMBL" id="JWZT01002214">
    <property type="protein sequence ID" value="KII70024.1"/>
    <property type="molecule type" value="Genomic_DNA"/>
</dbReference>
<reference evidence="2 3" key="1">
    <citation type="journal article" date="2014" name="Genome Biol. Evol.">
        <title>The genome of the myxosporean Thelohanellus kitauei shows adaptations to nutrient acquisition within its fish host.</title>
        <authorList>
            <person name="Yang Y."/>
            <person name="Xiong J."/>
            <person name="Zhou Z."/>
            <person name="Huo F."/>
            <person name="Miao W."/>
            <person name="Ran C."/>
            <person name="Liu Y."/>
            <person name="Zhang J."/>
            <person name="Feng J."/>
            <person name="Wang M."/>
            <person name="Wang M."/>
            <person name="Wang L."/>
            <person name="Yao B."/>
        </authorList>
    </citation>
    <scope>NUCLEOTIDE SEQUENCE [LARGE SCALE GENOMIC DNA]</scope>
    <source>
        <strain evidence="2">Wuqing</strain>
    </source>
</reference>
<evidence type="ECO:0000313" key="3">
    <source>
        <dbReference type="Proteomes" id="UP000031668"/>
    </source>
</evidence>
<evidence type="ECO:0000256" key="1">
    <source>
        <dbReference type="SAM" id="MobiDB-lite"/>
    </source>
</evidence>
<protein>
    <recommendedName>
        <fullName evidence="4">Retrovirus-related Pol polyprotein</fullName>
    </recommendedName>
</protein>
<sequence length="136" mass="15674">MNEKLGEALSMARKINSKSQQANKTYYGANVNERKYNVGDNVLMRNREKGKLNPLFDGPYQITKAKHPVYKIRKLYSPNNEKTVHHNLLFPCSKSQGEPKRSVSHQAPALRRSTRITRPPRYLSEYPYNSLKGGHM</sequence>
<gene>
    <name evidence="2" type="ORF">RF11_01329</name>
</gene>
<evidence type="ECO:0000313" key="2">
    <source>
        <dbReference type="EMBL" id="KII70024.1"/>
    </source>
</evidence>